<organism evidence="2 3">
    <name type="scientific">Glacieibacterium frigidum</name>
    <dbReference type="NCBI Taxonomy" id="2593303"/>
    <lineage>
        <taxon>Bacteria</taxon>
        <taxon>Pseudomonadati</taxon>
        <taxon>Pseudomonadota</taxon>
        <taxon>Alphaproteobacteria</taxon>
        <taxon>Sphingomonadales</taxon>
        <taxon>Sphingosinicellaceae</taxon>
        <taxon>Glacieibacterium</taxon>
    </lineage>
</organism>
<sequence length="246" mass="25428">MQVQGDIGIRSATTSQPTTRSPAEAVIDQATTAFGTIDTRMLAQAVLGPMLAGGPANASLLRDIGSQLSPVQQGNLQRDITDTVEKLVESIMKFFNGLFGSAATTPTAPPAATLPPAASDSAQVPGLESIARDPVVASAIEASWNASNPNTPGAKVETGFWVVRDNATGALSVVQFPSNGTNDSLTPGAPPAIDGKTTVAFFHTHPNTSAEGYTSGPSSADQRFADATGIPGIIRSHDGMYYFNNR</sequence>
<feature type="compositionally biased region" description="Polar residues" evidence="1">
    <location>
        <begin position="11"/>
        <end position="21"/>
    </location>
</feature>
<dbReference type="EMBL" id="VJWA01000002">
    <property type="protein sequence ID" value="TRW14273.1"/>
    <property type="molecule type" value="Genomic_DNA"/>
</dbReference>
<evidence type="ECO:0008006" key="4">
    <source>
        <dbReference type="Google" id="ProtNLM"/>
    </source>
</evidence>
<proteinExistence type="predicted"/>
<accession>A0A552U7S8</accession>
<comment type="caution">
    <text evidence="2">The sequence shown here is derived from an EMBL/GenBank/DDBJ whole genome shotgun (WGS) entry which is preliminary data.</text>
</comment>
<evidence type="ECO:0000256" key="1">
    <source>
        <dbReference type="SAM" id="MobiDB-lite"/>
    </source>
</evidence>
<name>A0A552U7S8_9SPHN</name>
<evidence type="ECO:0000313" key="2">
    <source>
        <dbReference type="EMBL" id="TRW14273.1"/>
    </source>
</evidence>
<evidence type="ECO:0000313" key="3">
    <source>
        <dbReference type="Proteomes" id="UP000317894"/>
    </source>
</evidence>
<protein>
    <recommendedName>
        <fullName evidence="4">DUF4329 domain-containing protein</fullName>
    </recommendedName>
</protein>
<reference evidence="2 3" key="1">
    <citation type="submission" date="2019-07" db="EMBL/GenBank/DDBJ databases">
        <title>Novel species isolated from glacier.</title>
        <authorList>
            <person name="Liu Q."/>
            <person name="Xin Y.-H."/>
        </authorList>
    </citation>
    <scope>NUCLEOTIDE SEQUENCE [LARGE SCALE GENOMIC DNA]</scope>
    <source>
        <strain evidence="2 3">LB1R16</strain>
    </source>
</reference>
<dbReference type="RefSeq" id="WP_144237478.1">
    <property type="nucleotide sequence ID" value="NZ_VJWA01000002.1"/>
</dbReference>
<feature type="region of interest" description="Disordered" evidence="1">
    <location>
        <begin position="1"/>
        <end position="22"/>
    </location>
</feature>
<dbReference type="Proteomes" id="UP000317894">
    <property type="component" value="Unassembled WGS sequence"/>
</dbReference>
<dbReference type="OrthoDB" id="1494599at2"/>
<keyword evidence="3" id="KW-1185">Reference proteome</keyword>
<dbReference type="AlphaFoldDB" id="A0A552U7S8"/>
<gene>
    <name evidence="2" type="ORF">FMM06_11185</name>
</gene>